<accession>A0A7E4V3X6</accession>
<dbReference type="PROSITE" id="PS01180">
    <property type="entry name" value="CUB"/>
    <property type="match status" value="1"/>
</dbReference>
<reference evidence="7" key="2">
    <citation type="submission" date="2020-10" db="UniProtKB">
        <authorList>
            <consortium name="WormBaseParasite"/>
        </authorList>
    </citation>
    <scope>IDENTIFICATION</scope>
</reference>
<dbReference type="Proteomes" id="UP000492821">
    <property type="component" value="Unassembled WGS sequence"/>
</dbReference>
<keyword evidence="6" id="KW-1185">Reference proteome</keyword>
<dbReference type="InterPro" id="IPR016186">
    <property type="entry name" value="C-type_lectin-like/link_sf"/>
</dbReference>
<dbReference type="InterPro" id="IPR050976">
    <property type="entry name" value="Snaclec"/>
</dbReference>
<evidence type="ECO:0000259" key="5">
    <source>
        <dbReference type="PROSITE" id="PS50041"/>
    </source>
</evidence>
<feature type="domain" description="CUB" evidence="4">
    <location>
        <begin position="273"/>
        <end position="381"/>
    </location>
</feature>
<dbReference type="PANTHER" id="PTHR22991">
    <property type="entry name" value="PROTEIN CBG13490"/>
    <property type="match status" value="1"/>
</dbReference>
<organism evidence="6 7">
    <name type="scientific">Panagrellus redivivus</name>
    <name type="common">Microworm</name>
    <dbReference type="NCBI Taxonomy" id="6233"/>
    <lineage>
        <taxon>Eukaryota</taxon>
        <taxon>Metazoa</taxon>
        <taxon>Ecdysozoa</taxon>
        <taxon>Nematoda</taxon>
        <taxon>Chromadorea</taxon>
        <taxon>Rhabditida</taxon>
        <taxon>Tylenchina</taxon>
        <taxon>Panagrolaimomorpha</taxon>
        <taxon>Panagrolaimoidea</taxon>
        <taxon>Panagrolaimidae</taxon>
        <taxon>Panagrellus</taxon>
    </lineage>
</organism>
<dbReference type="PANTHER" id="PTHR22991:SF40">
    <property type="entry name" value="PROTEIN CBG13490"/>
    <property type="match status" value="1"/>
</dbReference>
<evidence type="ECO:0000256" key="1">
    <source>
        <dbReference type="ARBA" id="ARBA00023157"/>
    </source>
</evidence>
<dbReference type="SMART" id="SM00042">
    <property type="entry name" value="CUB"/>
    <property type="match status" value="2"/>
</dbReference>
<dbReference type="SUPFAM" id="SSF49854">
    <property type="entry name" value="Spermadhesin, CUB domain"/>
    <property type="match status" value="2"/>
</dbReference>
<sequence length="385" mass="43095">MRSLLQLFIVLLVAVSAVQCGELAKSTDIVDATTICGEGWFYSLELNGCYYVSTNYTTFEESVTSCEDIGGILVTVWNRAEYDTVSLFIEQEDLGVPYWIGLKPYPYYPYFRWLDNANANYTHWLDGIVPSQNDTETCFAWLKTSTDDGWLEADCNETLPFICKRHTKVDSTTNVYGSSGSVSSPNYPAPYYADSVSLTYIRVPDGYGISLTFDFLGIDANSVIYVIDNGVVINIITSQSQRPTVETSSTQLLVRFEASKEGNERYIGWKASFSAFAPISTEGSFNSPNYPYNYGNNERITKVVHVPDGYGILFTIWDFISEQCCDYLTISTPTEGTLLTLRGNNVTKPLTIRTNSVKATLFWFTDGSVINRGFNLTYVADPNWG</sequence>
<dbReference type="Gene3D" id="2.60.120.290">
    <property type="entry name" value="Spermadhesin, CUB domain"/>
    <property type="match status" value="2"/>
</dbReference>
<dbReference type="SMART" id="SM00034">
    <property type="entry name" value="CLECT"/>
    <property type="match status" value="1"/>
</dbReference>
<dbReference type="InterPro" id="IPR001304">
    <property type="entry name" value="C-type_lectin-like"/>
</dbReference>
<feature type="domain" description="C-type lectin" evidence="5">
    <location>
        <begin position="49"/>
        <end position="164"/>
    </location>
</feature>
<proteinExistence type="predicted"/>
<dbReference type="Gene3D" id="3.10.100.10">
    <property type="entry name" value="Mannose-Binding Protein A, subunit A"/>
    <property type="match status" value="1"/>
</dbReference>
<dbReference type="InterPro" id="IPR000859">
    <property type="entry name" value="CUB_dom"/>
</dbReference>
<protein>
    <submittedName>
        <fullName evidence="7">C-type lectin domain-containing protein</fullName>
    </submittedName>
</protein>
<comment type="caution">
    <text evidence="2">Lacks conserved residue(s) required for the propagation of feature annotation.</text>
</comment>
<dbReference type="PROSITE" id="PS50041">
    <property type="entry name" value="C_TYPE_LECTIN_2"/>
    <property type="match status" value="1"/>
</dbReference>
<evidence type="ECO:0000313" key="7">
    <source>
        <dbReference type="WBParaSite" id="Pan_g15825.t1"/>
    </source>
</evidence>
<dbReference type="InterPro" id="IPR016187">
    <property type="entry name" value="CTDL_fold"/>
</dbReference>
<feature type="chain" id="PRO_5028918486" evidence="3">
    <location>
        <begin position="21"/>
        <end position="385"/>
    </location>
</feature>
<dbReference type="CDD" id="cd00041">
    <property type="entry name" value="CUB"/>
    <property type="match status" value="1"/>
</dbReference>
<name>A0A7E4V3X6_PANRE</name>
<dbReference type="Pfam" id="PF00059">
    <property type="entry name" value="Lectin_C"/>
    <property type="match status" value="1"/>
</dbReference>
<dbReference type="WBParaSite" id="Pan_g15825.t1">
    <property type="protein sequence ID" value="Pan_g15825.t1"/>
    <property type="gene ID" value="Pan_g15825"/>
</dbReference>
<keyword evidence="3" id="KW-0732">Signal</keyword>
<dbReference type="CDD" id="cd00037">
    <property type="entry name" value="CLECT"/>
    <property type="match status" value="1"/>
</dbReference>
<evidence type="ECO:0000256" key="2">
    <source>
        <dbReference type="PROSITE-ProRule" id="PRU00059"/>
    </source>
</evidence>
<keyword evidence="1" id="KW-1015">Disulfide bond</keyword>
<evidence type="ECO:0000259" key="4">
    <source>
        <dbReference type="PROSITE" id="PS01180"/>
    </source>
</evidence>
<dbReference type="InterPro" id="IPR035914">
    <property type="entry name" value="Sperma_CUB_dom_sf"/>
</dbReference>
<dbReference type="Pfam" id="PF00431">
    <property type="entry name" value="CUB"/>
    <property type="match status" value="2"/>
</dbReference>
<feature type="signal peptide" evidence="3">
    <location>
        <begin position="1"/>
        <end position="20"/>
    </location>
</feature>
<evidence type="ECO:0000313" key="6">
    <source>
        <dbReference type="Proteomes" id="UP000492821"/>
    </source>
</evidence>
<evidence type="ECO:0000256" key="3">
    <source>
        <dbReference type="SAM" id="SignalP"/>
    </source>
</evidence>
<dbReference type="SUPFAM" id="SSF56436">
    <property type="entry name" value="C-type lectin-like"/>
    <property type="match status" value="1"/>
</dbReference>
<dbReference type="AlphaFoldDB" id="A0A7E4V3X6"/>
<reference evidence="6" key="1">
    <citation type="journal article" date="2013" name="Genetics">
        <title>The draft genome and transcriptome of Panagrellus redivivus are shaped by the harsh demands of a free-living lifestyle.</title>
        <authorList>
            <person name="Srinivasan J."/>
            <person name="Dillman A.R."/>
            <person name="Macchietto M.G."/>
            <person name="Heikkinen L."/>
            <person name="Lakso M."/>
            <person name="Fracchia K.M."/>
            <person name="Antoshechkin I."/>
            <person name="Mortazavi A."/>
            <person name="Wong G."/>
            <person name="Sternberg P.W."/>
        </authorList>
    </citation>
    <scope>NUCLEOTIDE SEQUENCE [LARGE SCALE GENOMIC DNA]</scope>
    <source>
        <strain evidence="6">MT8872</strain>
    </source>
</reference>